<dbReference type="GO" id="GO:0016485">
    <property type="term" value="P:protein processing"/>
    <property type="evidence" value="ECO:0007669"/>
    <property type="project" value="UniProtKB-ARBA"/>
</dbReference>
<accession>A0A9P0GW75</accession>
<evidence type="ECO:0000256" key="1">
    <source>
        <dbReference type="ARBA" id="ARBA00022473"/>
    </source>
</evidence>
<dbReference type="InterPro" id="IPR015446">
    <property type="entry name" value="BMP_1/tolloid-like"/>
</dbReference>
<evidence type="ECO:0000256" key="18">
    <source>
        <dbReference type="RuleBase" id="RU361183"/>
    </source>
</evidence>
<dbReference type="CDD" id="cd04281">
    <property type="entry name" value="ZnMc_BMP1_TLD"/>
    <property type="match status" value="1"/>
</dbReference>
<evidence type="ECO:0000313" key="23">
    <source>
        <dbReference type="Proteomes" id="UP001153737"/>
    </source>
</evidence>
<proteinExistence type="predicted"/>
<dbReference type="InterPro" id="IPR006026">
    <property type="entry name" value="Peptidase_Metallo"/>
</dbReference>
<gene>
    <name evidence="22" type="ORF">PHAECO_LOCUS11268</name>
</gene>
<dbReference type="PROSITE" id="PS01187">
    <property type="entry name" value="EGF_CA"/>
    <property type="match status" value="2"/>
</dbReference>
<keyword evidence="7 17" id="KW-0378">Hydrolase</keyword>
<dbReference type="FunFam" id="2.10.25.10:FF:000010">
    <property type="entry name" value="Pro-epidermal growth factor"/>
    <property type="match status" value="1"/>
</dbReference>
<dbReference type="InterPro" id="IPR000742">
    <property type="entry name" value="EGF"/>
</dbReference>
<keyword evidence="9 17" id="KW-0482">Metalloprotease</keyword>
<dbReference type="SMART" id="SM00179">
    <property type="entry name" value="EGF_CA"/>
    <property type="match status" value="2"/>
</dbReference>
<evidence type="ECO:0000256" key="9">
    <source>
        <dbReference type="ARBA" id="ARBA00023049"/>
    </source>
</evidence>
<evidence type="ECO:0000256" key="14">
    <source>
        <dbReference type="PIRSR" id="PIRSR001199-2"/>
    </source>
</evidence>
<dbReference type="InterPro" id="IPR000859">
    <property type="entry name" value="CUB_dom"/>
</dbReference>
<comment type="caution">
    <text evidence="16">Lacks conserved residue(s) required for the propagation of feature annotation.</text>
</comment>
<dbReference type="GO" id="GO:0004252">
    <property type="term" value="F:serine-type endopeptidase activity"/>
    <property type="evidence" value="ECO:0007669"/>
    <property type="project" value="TreeGrafter"/>
</dbReference>
<reference evidence="22" key="2">
    <citation type="submission" date="2022-10" db="EMBL/GenBank/DDBJ databases">
        <authorList>
            <consortium name="ENA_rothamsted_submissions"/>
            <consortium name="culmorum"/>
            <person name="King R."/>
        </authorList>
    </citation>
    <scope>NUCLEOTIDE SEQUENCE</scope>
</reference>
<dbReference type="InterPro" id="IPR049883">
    <property type="entry name" value="NOTCH1_EGF-like"/>
</dbReference>
<feature type="binding site" evidence="14 17">
    <location>
        <position position="359"/>
    </location>
    <ligand>
        <name>Zn(2+)</name>
        <dbReference type="ChEBI" id="CHEBI:29105"/>
        <note>catalytic</note>
    </ligand>
</feature>
<evidence type="ECO:0000256" key="15">
    <source>
        <dbReference type="PROSITE-ProRule" id="PRU00059"/>
    </source>
</evidence>
<dbReference type="OrthoDB" id="431034at2759"/>
<dbReference type="GO" id="GO:0030513">
    <property type="term" value="P:positive regulation of BMP signaling pathway"/>
    <property type="evidence" value="ECO:0007669"/>
    <property type="project" value="UniProtKB-ARBA"/>
</dbReference>
<reference evidence="22" key="1">
    <citation type="submission" date="2022-01" db="EMBL/GenBank/DDBJ databases">
        <authorList>
            <person name="King R."/>
        </authorList>
    </citation>
    <scope>NUCLEOTIDE SEQUENCE</scope>
</reference>
<protein>
    <recommendedName>
        <fullName evidence="18">Metalloendopeptidase</fullName>
        <ecNumber evidence="18">3.4.24.-</ecNumber>
    </recommendedName>
</protein>
<dbReference type="PROSITE" id="PS50026">
    <property type="entry name" value="EGF_3"/>
    <property type="match status" value="2"/>
</dbReference>
<keyword evidence="8 14" id="KW-0862">Zinc</keyword>
<feature type="chain" id="PRO_5040530445" description="Metalloendopeptidase" evidence="18">
    <location>
        <begin position="18"/>
        <end position="1128"/>
    </location>
</feature>
<dbReference type="GO" id="GO:0008586">
    <property type="term" value="P:imaginal disc-derived wing vein morphogenesis"/>
    <property type="evidence" value="ECO:0007669"/>
    <property type="project" value="UniProtKB-ARBA"/>
</dbReference>
<dbReference type="Proteomes" id="UP001153737">
    <property type="component" value="Chromosome 7"/>
</dbReference>
<evidence type="ECO:0000256" key="8">
    <source>
        <dbReference type="ARBA" id="ARBA00022833"/>
    </source>
</evidence>
<evidence type="ECO:0000256" key="17">
    <source>
        <dbReference type="PROSITE-ProRule" id="PRU01211"/>
    </source>
</evidence>
<evidence type="ECO:0000256" key="6">
    <source>
        <dbReference type="ARBA" id="ARBA00022737"/>
    </source>
</evidence>
<dbReference type="PANTHER" id="PTHR24255">
    <property type="entry name" value="COMPLEMENT COMPONENT 1, S SUBCOMPONENT-RELATED"/>
    <property type="match status" value="1"/>
</dbReference>
<feature type="domain" description="CUB" evidence="19">
    <location>
        <begin position="572"/>
        <end position="685"/>
    </location>
</feature>
<dbReference type="InterPro" id="IPR018097">
    <property type="entry name" value="EGF_Ca-bd_CS"/>
</dbReference>
<dbReference type="FunFam" id="2.60.120.290:FF:000052">
    <property type="entry name" value="Metalloendopeptidase"/>
    <property type="match status" value="1"/>
</dbReference>
<evidence type="ECO:0000256" key="4">
    <source>
        <dbReference type="ARBA" id="ARBA00022723"/>
    </source>
</evidence>
<dbReference type="Gene3D" id="2.10.25.10">
    <property type="entry name" value="Laminin"/>
    <property type="match status" value="2"/>
</dbReference>
<dbReference type="SUPFAM" id="SSF57196">
    <property type="entry name" value="EGF/Laminin"/>
    <property type="match status" value="2"/>
</dbReference>
<dbReference type="GO" id="GO:0032927">
    <property type="term" value="P:positive regulation of activin receptor signaling pathway"/>
    <property type="evidence" value="ECO:0007669"/>
    <property type="project" value="UniProtKB-ARBA"/>
</dbReference>
<dbReference type="CDD" id="cd00054">
    <property type="entry name" value="EGF_CA"/>
    <property type="match status" value="1"/>
</dbReference>
<feature type="domain" description="CUB" evidence="19">
    <location>
        <begin position="890"/>
        <end position="1002"/>
    </location>
</feature>
<dbReference type="SMART" id="SM00042">
    <property type="entry name" value="CUB"/>
    <property type="match status" value="5"/>
</dbReference>
<dbReference type="EMBL" id="OU896713">
    <property type="protein sequence ID" value="CAH1176432.1"/>
    <property type="molecule type" value="Genomic_DNA"/>
</dbReference>
<keyword evidence="4 14" id="KW-0479">Metal-binding</keyword>
<evidence type="ECO:0000259" key="21">
    <source>
        <dbReference type="PROSITE" id="PS51864"/>
    </source>
</evidence>
<evidence type="ECO:0000256" key="2">
    <source>
        <dbReference type="ARBA" id="ARBA00022536"/>
    </source>
</evidence>
<dbReference type="FunFam" id="2.60.120.290:FF:000013">
    <property type="entry name" value="Membrane frizzled-related protein"/>
    <property type="match status" value="1"/>
</dbReference>
<keyword evidence="1" id="KW-0217">Developmental protein</keyword>
<evidence type="ECO:0000256" key="13">
    <source>
        <dbReference type="PIRSR" id="PIRSR001199-1"/>
    </source>
</evidence>
<dbReference type="FunFam" id="2.60.120.290:FF:000004">
    <property type="entry name" value="Metalloendopeptidase"/>
    <property type="match status" value="1"/>
</dbReference>
<dbReference type="FunFam" id="3.40.390.10:FF:000004">
    <property type="entry name" value="Metalloendopeptidase"/>
    <property type="match status" value="1"/>
</dbReference>
<evidence type="ECO:0000256" key="10">
    <source>
        <dbReference type="ARBA" id="ARBA00023145"/>
    </source>
</evidence>
<keyword evidence="12" id="KW-0325">Glycoprotein</keyword>
<dbReference type="PRINTS" id="PR00480">
    <property type="entry name" value="ASTACIN"/>
</dbReference>
<dbReference type="GO" id="GO:0005509">
    <property type="term" value="F:calcium ion binding"/>
    <property type="evidence" value="ECO:0007669"/>
    <property type="project" value="InterPro"/>
</dbReference>
<organism evidence="22 23">
    <name type="scientific">Phaedon cochleariae</name>
    <name type="common">Mustard beetle</name>
    <dbReference type="NCBI Taxonomy" id="80249"/>
    <lineage>
        <taxon>Eukaryota</taxon>
        <taxon>Metazoa</taxon>
        <taxon>Ecdysozoa</taxon>
        <taxon>Arthropoda</taxon>
        <taxon>Hexapoda</taxon>
        <taxon>Insecta</taxon>
        <taxon>Pterygota</taxon>
        <taxon>Neoptera</taxon>
        <taxon>Endopterygota</taxon>
        <taxon>Coleoptera</taxon>
        <taxon>Polyphaga</taxon>
        <taxon>Cucujiformia</taxon>
        <taxon>Chrysomeloidea</taxon>
        <taxon>Chrysomelidae</taxon>
        <taxon>Chrysomelinae</taxon>
        <taxon>Chrysomelini</taxon>
        <taxon>Phaedon</taxon>
    </lineage>
</organism>
<dbReference type="SMART" id="SM00235">
    <property type="entry name" value="ZnMc"/>
    <property type="match status" value="1"/>
</dbReference>
<dbReference type="InterPro" id="IPR035914">
    <property type="entry name" value="Sperma_CUB_dom_sf"/>
</dbReference>
<feature type="disulfide bond" evidence="17">
    <location>
        <begin position="321"/>
        <end position="322"/>
    </location>
</feature>
<dbReference type="SMART" id="SM00181">
    <property type="entry name" value="EGF"/>
    <property type="match status" value="2"/>
</dbReference>
<dbReference type="SUPFAM" id="SSF55486">
    <property type="entry name" value="Metalloproteases ('zincins'), catalytic domain"/>
    <property type="match status" value="1"/>
</dbReference>
<keyword evidence="2 16" id="KW-0245">EGF-like domain</keyword>
<dbReference type="InterPro" id="IPR001881">
    <property type="entry name" value="EGF-like_Ca-bd_dom"/>
</dbReference>
<dbReference type="Pfam" id="PF14670">
    <property type="entry name" value="FXa_inhibition"/>
    <property type="match status" value="1"/>
</dbReference>
<dbReference type="GO" id="GO:0048731">
    <property type="term" value="P:system development"/>
    <property type="evidence" value="ECO:0007669"/>
    <property type="project" value="UniProtKB-ARBA"/>
</dbReference>
<dbReference type="CDD" id="cd00041">
    <property type="entry name" value="CUB"/>
    <property type="match status" value="5"/>
</dbReference>
<keyword evidence="10" id="KW-0865">Zymogen</keyword>
<dbReference type="SUPFAM" id="SSF49854">
    <property type="entry name" value="Spermadhesin, CUB domain"/>
    <property type="match status" value="5"/>
</dbReference>
<dbReference type="PIRSF" id="PIRSF001199">
    <property type="entry name" value="BMP_1/tolloid-like"/>
    <property type="match status" value="1"/>
</dbReference>
<dbReference type="GO" id="GO:0048468">
    <property type="term" value="P:cell development"/>
    <property type="evidence" value="ECO:0007669"/>
    <property type="project" value="UniProtKB-ARBA"/>
</dbReference>
<feature type="signal peptide" evidence="18">
    <location>
        <begin position="1"/>
        <end position="17"/>
    </location>
</feature>
<evidence type="ECO:0000259" key="19">
    <source>
        <dbReference type="PROSITE" id="PS01180"/>
    </source>
</evidence>
<keyword evidence="23" id="KW-1185">Reference proteome</keyword>
<dbReference type="PROSITE" id="PS01180">
    <property type="entry name" value="CUB"/>
    <property type="match status" value="5"/>
</dbReference>
<sequence length="1128" mass="127653">MADLVVKLLGLLCFTQSAFVFSSVIIEKSDGPIVKSHSHAKFTIEELLTRVFPKKTSSDIDLDPCKAGGFLGDIAIPLTEPKPKFKHSDFQQEIERYKQDILDGLQIEEEGLTDILRKKAKQASSVVTNDYNDPYGNMHIPLDSKNSQVLKSYTVVSDLPIKTINDTNTNGYSNQKKYSTNEKEFVGKDVKEEKQRTDLRIRRKRQGLSEKTSDWSGNMVPNEAPIHEFEPNFDLKRKTTVSYDKNKIVHRMTRAATARRERVWDHGVIPYEIDGNFSGMHKALFKQAMRHWENFTCIKFVERNRDEHQNYIIFTERPCGCCSFVGKRGNGGQAISIGKNCDKFGIIVHELGHVVGFWHEHTRPDRDKHVNIIRENIMSGQEYNFNKLNEDEVNSLGLTYDYDSIMHYARNTFSKGTYLDTIQPIDMPGRKRPEIGQRIRLSEGDIAQTNLLYKCSKCGRTYQTNSGSFSPPTYKENPPEEGVRCEWRITATHGERIVLNITNLDIEKSPDCQADFIEVRDGYWYKSQILGLFCGSGQYHHIVSTGSRMLVTYVAKNAKGRKGFTANYEAICGGDLFIDSEGHLESPNYPEEYQPNKECIWRITVPENHQVALRFQSFDIENHDSCVYDYVEIRDGVTLTSPIIKVHCGHKIPPDVISTSNKMLVKFVSDGSVQKGGFSANIMKEYDECSTIAHGCQQECVNTLGSYVCSCKIGFELHSDGKNCEDACGGVYDAVTGTITSPSFPDYYPLNKNCIWEIVAEQQYKITINFTHFDLEGNLNSPQQQCEYDRVEVYSKLKEGKLKKHGSYCGPKAPGLITSDGNVMRIVFYSDSSVQKSGFAGIYFTDMDECAVNHGGCQHDCLNTLGSYVCTCHNGYTLHENGHDCKEGGCKHEMSNPYGTLTSPNYPEYYPARKDCVWHFTTTPGHRIRISFQFFELEPHQECSYDHVDFYDGPSPEAPSLGRFCGSKIPHLIISSGNQLYMTFRSDASVQRIGFWATHSTVCGGMLDATFEKQHIYSHAKFGSTSYGLREDCDWTIEARGGYNVKLSFLTFDIEDEKDCGYDYVEIFSGLDSSGPSYGKYCGTKKPFDIISTHGALLVRFRTDDTLVGKGFSLVYEAVEMSNSEEEM</sequence>
<feature type="active site" evidence="13 17">
    <location>
        <position position="350"/>
    </location>
</feature>
<dbReference type="Gene3D" id="2.60.120.290">
    <property type="entry name" value="Spermadhesin, CUB domain"/>
    <property type="match status" value="5"/>
</dbReference>
<dbReference type="GO" id="GO:0004222">
    <property type="term" value="F:metalloendopeptidase activity"/>
    <property type="evidence" value="ECO:0007669"/>
    <property type="project" value="UniProtKB-UniRule"/>
</dbReference>
<dbReference type="EC" id="3.4.24.-" evidence="18"/>
<dbReference type="InterPro" id="IPR001506">
    <property type="entry name" value="Peptidase_M12A"/>
</dbReference>
<evidence type="ECO:0000256" key="3">
    <source>
        <dbReference type="ARBA" id="ARBA00022670"/>
    </source>
</evidence>
<evidence type="ECO:0000256" key="11">
    <source>
        <dbReference type="ARBA" id="ARBA00023157"/>
    </source>
</evidence>
<feature type="disulfide bond" evidence="15">
    <location>
        <begin position="572"/>
        <end position="599"/>
    </location>
</feature>
<feature type="binding site" evidence="14 17">
    <location>
        <position position="349"/>
    </location>
    <ligand>
        <name>Zn(2+)</name>
        <dbReference type="ChEBI" id="CHEBI:29105"/>
        <note>catalytic</note>
    </ligand>
</feature>
<feature type="domain" description="CUB" evidence="19">
    <location>
        <begin position="1003"/>
        <end position="1119"/>
    </location>
</feature>
<evidence type="ECO:0000259" key="20">
    <source>
        <dbReference type="PROSITE" id="PS50026"/>
    </source>
</evidence>
<feature type="disulfide bond" evidence="15">
    <location>
        <begin position="458"/>
        <end position="485"/>
    </location>
</feature>
<dbReference type="PROSITE" id="PS00010">
    <property type="entry name" value="ASX_HYDROXYL"/>
    <property type="match status" value="2"/>
</dbReference>
<dbReference type="Pfam" id="PF01400">
    <property type="entry name" value="Astacin"/>
    <property type="match status" value="1"/>
</dbReference>
<comment type="cofactor">
    <cofactor evidence="17 18">
        <name>Zn(2+)</name>
        <dbReference type="ChEBI" id="CHEBI:29105"/>
    </cofactor>
    <text evidence="17 18">Binds 1 zinc ion per subunit.</text>
</comment>
<dbReference type="InterPro" id="IPR024079">
    <property type="entry name" value="MetalloPept_cat_dom_sf"/>
</dbReference>
<dbReference type="FunFam" id="2.60.120.290:FF:000005">
    <property type="entry name" value="Procollagen C-endopeptidase enhancer 1"/>
    <property type="match status" value="2"/>
</dbReference>
<keyword evidence="5 18" id="KW-0732">Signal</keyword>
<feature type="domain" description="EGF-like" evidence="20">
    <location>
        <begin position="685"/>
        <end position="725"/>
    </location>
</feature>
<evidence type="ECO:0000313" key="22">
    <source>
        <dbReference type="EMBL" id="CAH1176432.1"/>
    </source>
</evidence>
<dbReference type="GO" id="GO:0005615">
    <property type="term" value="C:extracellular space"/>
    <property type="evidence" value="ECO:0007669"/>
    <property type="project" value="UniProtKB-ARBA"/>
</dbReference>
<name>A0A9P0GW75_PHACE</name>
<feature type="domain" description="Peptidase M12A" evidence="21">
    <location>
        <begin position="255"/>
        <end position="456"/>
    </location>
</feature>
<evidence type="ECO:0000256" key="12">
    <source>
        <dbReference type="ARBA" id="ARBA00023180"/>
    </source>
</evidence>
<feature type="disulfide bond" evidence="17">
    <location>
        <begin position="319"/>
        <end position="341"/>
    </location>
</feature>
<dbReference type="PROSITE" id="PS51864">
    <property type="entry name" value="ASTACIN"/>
    <property type="match status" value="1"/>
</dbReference>
<dbReference type="GO" id="GO:0008270">
    <property type="term" value="F:zinc ion binding"/>
    <property type="evidence" value="ECO:0007669"/>
    <property type="project" value="UniProtKB-UniRule"/>
</dbReference>
<dbReference type="PANTHER" id="PTHR24255:SF31">
    <property type="entry name" value="CUBILIN-LIKE PROTEIN"/>
    <property type="match status" value="1"/>
</dbReference>
<dbReference type="PROSITE" id="PS01186">
    <property type="entry name" value="EGF_2"/>
    <property type="match status" value="2"/>
</dbReference>
<keyword evidence="3 17" id="KW-0645">Protease</keyword>
<dbReference type="Gene3D" id="3.40.390.10">
    <property type="entry name" value="Collagenase (Catalytic Domain)"/>
    <property type="match status" value="1"/>
</dbReference>
<dbReference type="Pfam" id="PF00431">
    <property type="entry name" value="CUB"/>
    <property type="match status" value="5"/>
</dbReference>
<feature type="domain" description="CUB" evidence="19">
    <location>
        <begin position="458"/>
        <end position="571"/>
    </location>
</feature>
<dbReference type="AlphaFoldDB" id="A0A9P0GW75"/>
<evidence type="ECO:0000256" key="5">
    <source>
        <dbReference type="ARBA" id="ARBA00022729"/>
    </source>
</evidence>
<dbReference type="InterPro" id="IPR034036">
    <property type="entry name" value="ZnMP_TLD/BMP1"/>
</dbReference>
<feature type="domain" description="CUB" evidence="19">
    <location>
        <begin position="728"/>
        <end position="846"/>
    </location>
</feature>
<keyword evidence="11 15" id="KW-1015">Disulfide bond</keyword>
<keyword evidence="6" id="KW-0677">Repeat</keyword>
<evidence type="ECO:0000256" key="16">
    <source>
        <dbReference type="PROSITE-ProRule" id="PRU00076"/>
    </source>
</evidence>
<dbReference type="InterPro" id="IPR000152">
    <property type="entry name" value="EGF-type_Asp/Asn_hydroxyl_site"/>
</dbReference>
<feature type="binding site" evidence="14 17">
    <location>
        <position position="353"/>
    </location>
    <ligand>
        <name>Zn(2+)</name>
        <dbReference type="ChEBI" id="CHEBI:29105"/>
        <note>catalytic</note>
    </ligand>
</feature>
<feature type="domain" description="EGF-like" evidence="20">
    <location>
        <begin position="846"/>
        <end position="886"/>
    </location>
</feature>
<dbReference type="Pfam" id="PF07645">
    <property type="entry name" value="EGF_CA"/>
    <property type="match status" value="1"/>
</dbReference>
<evidence type="ECO:0000256" key="7">
    <source>
        <dbReference type="ARBA" id="ARBA00022801"/>
    </source>
</evidence>